<dbReference type="VEuPathDB" id="FungiDB:MMYC01_206494"/>
<sequence>MLLLRVVDRRPRAARYTSRRDGSAPLFEGVPPATPNLIKAYGMRATELAQQTSAQASLESLSWIFSAYRGIDATSLWAAATSRKAALPVHLLACLLARVWDGTKAVSLWFEIVAERRKEIMAKFDSGDTPYPHMWAAAFEHKQLLLIIKNVTLPVNEENVTYRSIITAWISALETMDRPIVGAPHVIRDGAILLALSSWHLYPNVVVVGGSSGTTEVKMSDPLVNPGAS</sequence>
<evidence type="ECO:0000313" key="2">
    <source>
        <dbReference type="Proteomes" id="UP000078237"/>
    </source>
</evidence>
<gene>
    <name evidence="1" type="ORF">MMYC01_206494</name>
</gene>
<dbReference type="EMBL" id="LCTW02000126">
    <property type="protein sequence ID" value="KXX78284.1"/>
    <property type="molecule type" value="Genomic_DNA"/>
</dbReference>
<dbReference type="OrthoDB" id="5354164at2759"/>
<name>A0A175W5T0_9PEZI</name>
<comment type="caution">
    <text evidence="1">The sequence shown here is derived from an EMBL/GenBank/DDBJ whole genome shotgun (WGS) entry which is preliminary data.</text>
</comment>
<reference evidence="1 2" key="1">
    <citation type="journal article" date="2016" name="Genome Announc.">
        <title>Genome Sequence of Madurella mycetomatis mm55, Isolated from a Human Mycetoma Case in Sudan.</title>
        <authorList>
            <person name="Smit S."/>
            <person name="Derks M.F."/>
            <person name="Bervoets S."/>
            <person name="Fahal A."/>
            <person name="van Leeuwen W."/>
            <person name="van Belkum A."/>
            <person name="van de Sande W.W."/>
        </authorList>
    </citation>
    <scope>NUCLEOTIDE SEQUENCE [LARGE SCALE GENOMIC DNA]</scope>
    <source>
        <strain evidence="2">mm55</strain>
    </source>
</reference>
<proteinExistence type="predicted"/>
<accession>A0A175W5T0</accession>
<dbReference type="AlphaFoldDB" id="A0A175W5T0"/>
<dbReference type="STRING" id="100816.A0A175W5T0"/>
<protein>
    <submittedName>
        <fullName evidence="1">Uncharacterized protein</fullName>
    </submittedName>
</protein>
<organism evidence="1 2">
    <name type="scientific">Madurella mycetomatis</name>
    <dbReference type="NCBI Taxonomy" id="100816"/>
    <lineage>
        <taxon>Eukaryota</taxon>
        <taxon>Fungi</taxon>
        <taxon>Dikarya</taxon>
        <taxon>Ascomycota</taxon>
        <taxon>Pezizomycotina</taxon>
        <taxon>Sordariomycetes</taxon>
        <taxon>Sordariomycetidae</taxon>
        <taxon>Sordariales</taxon>
        <taxon>Sordariales incertae sedis</taxon>
        <taxon>Madurella</taxon>
    </lineage>
</organism>
<keyword evidence="2" id="KW-1185">Reference proteome</keyword>
<evidence type="ECO:0000313" key="1">
    <source>
        <dbReference type="EMBL" id="KXX78284.1"/>
    </source>
</evidence>
<dbReference type="Proteomes" id="UP000078237">
    <property type="component" value="Unassembled WGS sequence"/>
</dbReference>